<name>A0A8J3JNE9_9ACTN</name>
<dbReference type="AlphaFoldDB" id="A0A8J3JNE9"/>
<dbReference type="RefSeq" id="WP_239125804.1">
    <property type="nucleotide sequence ID" value="NZ_BONF01000017.1"/>
</dbReference>
<comment type="caution">
    <text evidence="1">The sequence shown here is derived from an EMBL/GenBank/DDBJ whole genome shotgun (WGS) entry which is preliminary data.</text>
</comment>
<proteinExistence type="predicted"/>
<evidence type="ECO:0000313" key="1">
    <source>
        <dbReference type="EMBL" id="GIF82095.1"/>
    </source>
</evidence>
<protein>
    <submittedName>
        <fullName evidence="1">Uncharacterized protein</fullName>
    </submittedName>
</protein>
<evidence type="ECO:0000313" key="2">
    <source>
        <dbReference type="Proteomes" id="UP000601223"/>
    </source>
</evidence>
<reference evidence="1 2" key="1">
    <citation type="submission" date="2021-01" db="EMBL/GenBank/DDBJ databases">
        <title>Whole genome shotgun sequence of Catellatospora bangladeshensis NBRC 107357.</title>
        <authorList>
            <person name="Komaki H."/>
            <person name="Tamura T."/>
        </authorList>
    </citation>
    <scope>NUCLEOTIDE SEQUENCE [LARGE SCALE GENOMIC DNA]</scope>
    <source>
        <strain evidence="1 2">NBRC 107357</strain>
    </source>
</reference>
<gene>
    <name evidence="1" type="ORF">Cba03nite_34440</name>
</gene>
<organism evidence="1 2">
    <name type="scientific">Catellatospora bangladeshensis</name>
    <dbReference type="NCBI Taxonomy" id="310355"/>
    <lineage>
        <taxon>Bacteria</taxon>
        <taxon>Bacillati</taxon>
        <taxon>Actinomycetota</taxon>
        <taxon>Actinomycetes</taxon>
        <taxon>Micromonosporales</taxon>
        <taxon>Micromonosporaceae</taxon>
        <taxon>Catellatospora</taxon>
    </lineage>
</organism>
<sequence>MPILAAWNAKEDLLELLALARTDPNREDVADLLYRFYCRCAESGPPELERLATTVQTW</sequence>
<dbReference type="Proteomes" id="UP000601223">
    <property type="component" value="Unassembled WGS sequence"/>
</dbReference>
<accession>A0A8J3JNE9</accession>
<dbReference type="EMBL" id="BONF01000017">
    <property type="protein sequence ID" value="GIF82095.1"/>
    <property type="molecule type" value="Genomic_DNA"/>
</dbReference>
<keyword evidence="2" id="KW-1185">Reference proteome</keyword>